<feature type="transmembrane region" description="Helical" evidence="7">
    <location>
        <begin position="380"/>
        <end position="402"/>
    </location>
</feature>
<keyword evidence="3" id="KW-1003">Cell membrane</keyword>
<dbReference type="PANTHER" id="PTHR42865:SF7">
    <property type="entry name" value="PROTON_GLUTAMATE-ASPARTATE SYMPORTER"/>
    <property type="match status" value="1"/>
</dbReference>
<accession>A0ABV2TTQ1</accession>
<evidence type="ECO:0000256" key="3">
    <source>
        <dbReference type="ARBA" id="ARBA00022475"/>
    </source>
</evidence>
<feature type="transmembrane region" description="Helical" evidence="7">
    <location>
        <begin position="171"/>
        <end position="190"/>
    </location>
</feature>
<dbReference type="Proteomes" id="UP001549773">
    <property type="component" value="Unassembled WGS sequence"/>
</dbReference>
<name>A0ABV2TTQ1_9FLAO</name>
<keyword evidence="4 7" id="KW-0812">Transmembrane</keyword>
<dbReference type="RefSeq" id="WP_354617111.1">
    <property type="nucleotide sequence ID" value="NZ_JBEWYP010000001.1"/>
</dbReference>
<feature type="transmembrane region" description="Helical" evidence="7">
    <location>
        <begin position="22"/>
        <end position="40"/>
    </location>
</feature>
<keyword evidence="9" id="KW-1185">Reference proteome</keyword>
<keyword evidence="5 7" id="KW-1133">Transmembrane helix</keyword>
<keyword evidence="2" id="KW-0813">Transport</keyword>
<reference evidence="8 9" key="1">
    <citation type="submission" date="2024-07" db="EMBL/GenBank/DDBJ databases">
        <title>The genome sequence of type strain Sediminicola luteus GDMCC 1.2596T.</title>
        <authorList>
            <person name="Liu Y."/>
        </authorList>
    </citation>
    <scope>NUCLEOTIDE SEQUENCE [LARGE SCALE GENOMIC DNA]</scope>
    <source>
        <strain evidence="8 9">GDMCC 1.2596</strain>
    </source>
</reference>
<dbReference type="PRINTS" id="PR00173">
    <property type="entry name" value="EDTRNSPORT"/>
</dbReference>
<feature type="transmembrane region" description="Helical" evidence="7">
    <location>
        <begin position="247"/>
        <end position="271"/>
    </location>
</feature>
<evidence type="ECO:0000313" key="9">
    <source>
        <dbReference type="Proteomes" id="UP001549773"/>
    </source>
</evidence>
<sequence>MIEFRPLNTLSVHLDRLIHGQLWIKVIIGIILGAGLGMLLNPSSGLLSENISLRLADWLDLPGQIFMRLVQMVMIPLIITSIITGIVSNTSENLKSFGLRLLLYFIFTTAIAIMIGLAVTLILKPGQYISSLGGFPNSGENQIAANEQTDLLENIPVAISNLIPNNPLESILLGEMLGVVIFTIIIGVAITQIRQDTVRPIIHFSEAIQKICMIIVSWAMLLVPYAVFGLIAALLSRTSFEIFLGLGYYMVVVILGLVLLMIFYLILVLVITRKNPFTFLKAIREPQLLAFSTASSAAVMPLSMKTADDKLGVSSNISDFVIPVGATINMDGTALFQCVTTLFMAQAYGIELTIVNLLIITFTVVAASIGTPAIPGGGVIILTSVLLSAGIPIDGLIIIIGIDRILGMFRTAVNVTGDLTASIIFNKYYGAVTNTKAVTDKT</sequence>
<evidence type="ECO:0000256" key="6">
    <source>
        <dbReference type="ARBA" id="ARBA00023136"/>
    </source>
</evidence>
<dbReference type="InterPro" id="IPR001991">
    <property type="entry name" value="Na-dicarboxylate_symporter"/>
</dbReference>
<comment type="subcellular location">
    <subcellularLocation>
        <location evidence="1">Cell membrane</location>
        <topology evidence="1">Multi-pass membrane protein</topology>
    </subcellularLocation>
</comment>
<evidence type="ECO:0000256" key="2">
    <source>
        <dbReference type="ARBA" id="ARBA00022448"/>
    </source>
</evidence>
<dbReference type="Pfam" id="PF00375">
    <property type="entry name" value="SDF"/>
    <property type="match status" value="1"/>
</dbReference>
<evidence type="ECO:0000256" key="5">
    <source>
        <dbReference type="ARBA" id="ARBA00022989"/>
    </source>
</evidence>
<feature type="transmembrane region" description="Helical" evidence="7">
    <location>
        <begin position="65"/>
        <end position="89"/>
    </location>
</feature>
<dbReference type="PANTHER" id="PTHR42865">
    <property type="entry name" value="PROTON/GLUTAMATE-ASPARTATE SYMPORTER"/>
    <property type="match status" value="1"/>
</dbReference>
<evidence type="ECO:0000313" key="8">
    <source>
        <dbReference type="EMBL" id="MET7028250.1"/>
    </source>
</evidence>
<keyword evidence="6 7" id="KW-0472">Membrane</keyword>
<dbReference type="EMBL" id="JBEWYP010000001">
    <property type="protein sequence ID" value="MET7028250.1"/>
    <property type="molecule type" value="Genomic_DNA"/>
</dbReference>
<evidence type="ECO:0000256" key="1">
    <source>
        <dbReference type="ARBA" id="ARBA00004651"/>
    </source>
</evidence>
<comment type="caution">
    <text evidence="8">The sequence shown here is derived from an EMBL/GenBank/DDBJ whole genome shotgun (WGS) entry which is preliminary data.</text>
</comment>
<gene>
    <name evidence="8" type="ORF">ABXZ32_02535</name>
</gene>
<dbReference type="InterPro" id="IPR036458">
    <property type="entry name" value="Na:dicarbo_symporter_sf"/>
</dbReference>
<evidence type="ECO:0000256" key="7">
    <source>
        <dbReference type="SAM" id="Phobius"/>
    </source>
</evidence>
<feature type="transmembrane region" description="Helical" evidence="7">
    <location>
        <begin position="354"/>
        <end position="374"/>
    </location>
</feature>
<feature type="transmembrane region" description="Helical" evidence="7">
    <location>
        <begin position="211"/>
        <end position="235"/>
    </location>
</feature>
<organism evidence="8 9">
    <name type="scientific">Sediminicola luteus</name>
    <dbReference type="NCBI Taxonomy" id="319238"/>
    <lineage>
        <taxon>Bacteria</taxon>
        <taxon>Pseudomonadati</taxon>
        <taxon>Bacteroidota</taxon>
        <taxon>Flavobacteriia</taxon>
        <taxon>Flavobacteriales</taxon>
        <taxon>Flavobacteriaceae</taxon>
        <taxon>Sediminicola</taxon>
    </lineage>
</organism>
<dbReference type="Gene3D" id="1.10.3860.10">
    <property type="entry name" value="Sodium:dicarboxylate symporter"/>
    <property type="match status" value="1"/>
</dbReference>
<feature type="transmembrane region" description="Helical" evidence="7">
    <location>
        <begin position="101"/>
        <end position="123"/>
    </location>
</feature>
<protein>
    <submittedName>
        <fullName evidence="8">Dicarboxylate/amino acid:cation symporter</fullName>
    </submittedName>
</protein>
<evidence type="ECO:0000256" key="4">
    <source>
        <dbReference type="ARBA" id="ARBA00022692"/>
    </source>
</evidence>
<proteinExistence type="predicted"/>
<dbReference type="SUPFAM" id="SSF118215">
    <property type="entry name" value="Proton glutamate symport protein"/>
    <property type="match status" value="1"/>
</dbReference>